<comment type="subcellular location">
    <subcellularLocation>
        <location evidence="1">Membrane</location>
    </subcellularLocation>
</comment>
<name>A0ABU5XEH4_9MYCO</name>
<protein>
    <submittedName>
        <fullName evidence="4">Mammalian cell entry protein</fullName>
    </submittedName>
</protein>
<dbReference type="PANTHER" id="PTHR37042:SF4">
    <property type="entry name" value="OUTER MEMBRANE PROTEIN RV1973"/>
    <property type="match status" value="1"/>
</dbReference>
<evidence type="ECO:0000256" key="2">
    <source>
        <dbReference type="ARBA" id="ARBA00023136"/>
    </source>
</evidence>
<evidence type="ECO:0000313" key="5">
    <source>
        <dbReference type="Proteomes" id="UP001299596"/>
    </source>
</evidence>
<keyword evidence="3" id="KW-1133">Transmembrane helix</keyword>
<comment type="caution">
    <text evidence="4">The sequence shown here is derived from an EMBL/GenBank/DDBJ whole genome shotgun (WGS) entry which is preliminary data.</text>
</comment>
<proteinExistence type="predicted"/>
<dbReference type="PANTHER" id="PTHR37042">
    <property type="entry name" value="OUTER MEMBRANE PROTEIN RV1973"/>
    <property type="match status" value="1"/>
</dbReference>
<dbReference type="EMBL" id="JAYJJR010000002">
    <property type="protein sequence ID" value="MEB3020202.1"/>
    <property type="molecule type" value="Genomic_DNA"/>
</dbReference>
<keyword evidence="5" id="KW-1185">Reference proteome</keyword>
<reference evidence="4 5" key="1">
    <citation type="submission" date="2023-12" db="EMBL/GenBank/DDBJ databases">
        <title>Description of new species of Mycobacterium terrae complex isolated from sewage at the Sao Paulo Zoological Park Foundation in Brazil.</title>
        <authorList>
            <person name="Romagnoli C.L."/>
            <person name="Conceicao E.C."/>
            <person name="Machado E."/>
            <person name="Barreto L.B.P.F."/>
            <person name="Sharma A."/>
            <person name="Silva N.M."/>
            <person name="Marques L.E."/>
            <person name="Juliana M.A."/>
            <person name="Lourenco M.C.S."/>
            <person name="Digiampietri L.A."/>
            <person name="Suffys P.N."/>
            <person name="Viana-Niero C."/>
        </authorList>
    </citation>
    <scope>NUCLEOTIDE SEQUENCE [LARGE SCALE GENOMIC DNA]</scope>
    <source>
        <strain evidence="4 5">MYC098</strain>
    </source>
</reference>
<evidence type="ECO:0000256" key="3">
    <source>
        <dbReference type="SAM" id="Phobius"/>
    </source>
</evidence>
<organism evidence="4 5">
    <name type="scientific">[Mycobacterium] crassicus</name>
    <dbReference type="NCBI Taxonomy" id="2872309"/>
    <lineage>
        <taxon>Bacteria</taxon>
        <taxon>Bacillati</taxon>
        <taxon>Actinomycetota</taxon>
        <taxon>Actinomycetes</taxon>
        <taxon>Mycobacteriales</taxon>
        <taxon>Mycobacteriaceae</taxon>
        <taxon>Mycolicibacter</taxon>
    </lineage>
</organism>
<evidence type="ECO:0000256" key="1">
    <source>
        <dbReference type="ARBA" id="ARBA00004370"/>
    </source>
</evidence>
<feature type="transmembrane region" description="Helical" evidence="3">
    <location>
        <begin position="29"/>
        <end position="49"/>
    </location>
</feature>
<dbReference type="Proteomes" id="UP001299596">
    <property type="component" value="Unassembled WGS sequence"/>
</dbReference>
<keyword evidence="3" id="KW-0812">Transmembrane</keyword>
<evidence type="ECO:0000313" key="4">
    <source>
        <dbReference type="EMBL" id="MEB3020202.1"/>
    </source>
</evidence>
<accession>A0ABU5XEH4</accession>
<sequence length="182" mass="19869">MSPRRRVQDDDQPLFAQTDVPPSRRLSTVIGSALLVATAAIAICAWTLVTHEQHRRAALKDVEALAAVESFMTMFTTPDPFHANDYLATVIEHATGDFAQQYQDKANQILIAVARSEPTTGTVIAAGVERWNDEGSVNVLVAVENTGKSPDGKRDAKVATRWLATAQKEGDQWKISNLSQVL</sequence>
<gene>
    <name evidence="4" type="ORF">K6T79_03990</name>
</gene>
<dbReference type="RefSeq" id="WP_225405723.1">
    <property type="nucleotide sequence ID" value="NZ_JAYJJR010000002.1"/>
</dbReference>
<keyword evidence="2 3" id="KW-0472">Membrane</keyword>